<dbReference type="InterPro" id="IPR029045">
    <property type="entry name" value="ClpP/crotonase-like_dom_sf"/>
</dbReference>
<sequence>MEAYVKTEIKNKIAYIEFFHPKSNSFPTAQLEALEQHIEQAGQNSAAKLIVLQSRGTSVFCAGASFEELLSIENLEQGKKFFSGFAHVILAMKQCPKFIIGAIQGKVVGGGVGLAAACDYNIATAQSQVRLSELSIGIGPFVVEPAVRRKIGLNALSELTLNPKEWKSALWCKERGLYHKIYNSHEEFSRGLEEFTQQLSQYSPEAMAEIKKVFWQGTESWDTELFAKAAISGKLVLSDFTKTTLNKYKK</sequence>
<dbReference type="Proteomes" id="UP000287701">
    <property type="component" value="Chromosome"/>
</dbReference>
<dbReference type="SUPFAM" id="SSF52096">
    <property type="entry name" value="ClpP/crotonase"/>
    <property type="match status" value="1"/>
</dbReference>
<evidence type="ECO:0000313" key="2">
    <source>
        <dbReference type="EMBL" id="QAR30034.1"/>
    </source>
</evidence>
<evidence type="ECO:0000313" key="3">
    <source>
        <dbReference type="Proteomes" id="UP000287701"/>
    </source>
</evidence>
<dbReference type="Gene3D" id="3.90.226.10">
    <property type="entry name" value="2-enoyl-CoA Hydratase, Chain A, domain 1"/>
    <property type="match status" value="1"/>
</dbReference>
<reference evidence="2 3" key="1">
    <citation type="submission" date="2019-01" db="EMBL/GenBank/DDBJ databases">
        <title>Whole Genome of Ornithobacterium rhinotracheale FARPER-174b.</title>
        <authorList>
            <person name="Tataje-Lavanda L.A."/>
            <person name="Montalvan A."/>
            <person name="Montesinos R."/>
            <person name="Zimic M."/>
            <person name="Fernandez-Sanchez M."/>
            <person name="Fernandez-Diaz M."/>
        </authorList>
    </citation>
    <scope>NUCLEOTIDE SEQUENCE [LARGE SCALE GENOMIC DNA]</scope>
    <source>
        <strain evidence="2 3">FARPER-174b</strain>
    </source>
</reference>
<protein>
    <submittedName>
        <fullName evidence="2">Enoyl-CoA hydratase/isomerase family protein</fullName>
    </submittedName>
</protein>
<dbReference type="OrthoDB" id="638407at2"/>
<evidence type="ECO:0000256" key="1">
    <source>
        <dbReference type="ARBA" id="ARBA00005254"/>
    </source>
</evidence>
<gene>
    <name evidence="2" type="ORF">EQP59_01000</name>
</gene>
<dbReference type="CDD" id="cd06558">
    <property type="entry name" value="crotonase-like"/>
    <property type="match status" value="1"/>
</dbReference>
<dbReference type="GO" id="GO:0016853">
    <property type="term" value="F:isomerase activity"/>
    <property type="evidence" value="ECO:0007669"/>
    <property type="project" value="UniProtKB-KW"/>
</dbReference>
<keyword evidence="2" id="KW-0413">Isomerase</keyword>
<dbReference type="InterPro" id="IPR001753">
    <property type="entry name" value="Enoyl-CoA_hydra/iso"/>
</dbReference>
<proteinExistence type="inferred from homology"/>
<accession>A0A410JPH1</accession>
<dbReference type="PANTHER" id="PTHR42964:SF1">
    <property type="entry name" value="POLYKETIDE BIOSYNTHESIS ENOYL-COA HYDRATASE PKSH-RELATED"/>
    <property type="match status" value="1"/>
</dbReference>
<dbReference type="InterPro" id="IPR051683">
    <property type="entry name" value="Enoyl-CoA_Hydratase/Isomerase"/>
</dbReference>
<name>A0A410JPH1_ORNRH</name>
<organism evidence="2 3">
    <name type="scientific">Ornithobacterium rhinotracheale</name>
    <dbReference type="NCBI Taxonomy" id="28251"/>
    <lineage>
        <taxon>Bacteria</taxon>
        <taxon>Pseudomonadati</taxon>
        <taxon>Bacteroidota</taxon>
        <taxon>Flavobacteriia</taxon>
        <taxon>Flavobacteriales</taxon>
        <taxon>Weeksellaceae</taxon>
        <taxon>Ornithobacterium</taxon>
    </lineage>
</organism>
<dbReference type="EMBL" id="CP035107">
    <property type="protein sequence ID" value="QAR30034.1"/>
    <property type="molecule type" value="Genomic_DNA"/>
</dbReference>
<dbReference type="RefSeq" id="WP_128500545.1">
    <property type="nucleotide sequence ID" value="NZ_CP035107.1"/>
</dbReference>
<dbReference type="Pfam" id="PF00378">
    <property type="entry name" value="ECH_1"/>
    <property type="match status" value="1"/>
</dbReference>
<comment type="similarity">
    <text evidence="1">Belongs to the enoyl-CoA hydratase/isomerase family.</text>
</comment>
<dbReference type="PANTHER" id="PTHR42964">
    <property type="entry name" value="ENOYL-COA HYDRATASE"/>
    <property type="match status" value="1"/>
</dbReference>
<dbReference type="AlphaFoldDB" id="A0A410JPH1"/>